<keyword evidence="3" id="KW-1185">Reference proteome</keyword>
<dbReference type="EMBL" id="CP060131">
    <property type="protein sequence ID" value="QNG53894.1"/>
    <property type="molecule type" value="Genomic_DNA"/>
</dbReference>
<protein>
    <submittedName>
        <fullName evidence="2">IS481 family transposase</fullName>
    </submittedName>
</protein>
<dbReference type="PANTHER" id="PTHR35004:SF6">
    <property type="entry name" value="TRANSPOSASE"/>
    <property type="match status" value="1"/>
</dbReference>
<dbReference type="SUPFAM" id="SSF53098">
    <property type="entry name" value="Ribonuclease H-like"/>
    <property type="match status" value="1"/>
</dbReference>
<dbReference type="KEGG" id="ppel:H6H00_08255"/>
<dbReference type="GO" id="GO:0015074">
    <property type="term" value="P:DNA integration"/>
    <property type="evidence" value="ECO:0007669"/>
    <property type="project" value="InterPro"/>
</dbReference>
<organism evidence="2 3">
    <name type="scientific">Pseudonocardia petroleophila</name>
    <dbReference type="NCBI Taxonomy" id="37331"/>
    <lineage>
        <taxon>Bacteria</taxon>
        <taxon>Bacillati</taxon>
        <taxon>Actinomycetota</taxon>
        <taxon>Actinomycetes</taxon>
        <taxon>Pseudonocardiales</taxon>
        <taxon>Pseudonocardiaceae</taxon>
        <taxon>Pseudonocardia</taxon>
    </lineage>
</organism>
<dbReference type="PANTHER" id="PTHR35004">
    <property type="entry name" value="TRANSPOSASE RV3428C-RELATED"/>
    <property type="match status" value="1"/>
</dbReference>
<accession>A0A7G7MM83</accession>
<dbReference type="GO" id="GO:0003676">
    <property type="term" value="F:nucleic acid binding"/>
    <property type="evidence" value="ECO:0007669"/>
    <property type="project" value="InterPro"/>
</dbReference>
<dbReference type="Pfam" id="PF13011">
    <property type="entry name" value="LZ_Tnp_IS481"/>
    <property type="match status" value="1"/>
</dbReference>
<reference evidence="2 3" key="1">
    <citation type="submission" date="2020-08" db="EMBL/GenBank/DDBJ databases">
        <authorList>
            <person name="Mo P."/>
        </authorList>
    </citation>
    <scope>NUCLEOTIDE SEQUENCE [LARGE SCALE GENOMIC DNA]</scope>
    <source>
        <strain evidence="2 3">CGMCC 4.1532</strain>
    </source>
</reference>
<dbReference type="InterPro" id="IPR047656">
    <property type="entry name" value="IS481-like_transpos"/>
</dbReference>
<gene>
    <name evidence="2" type="ORF">H6H00_08255</name>
</gene>
<dbReference type="InterPro" id="IPR001584">
    <property type="entry name" value="Integrase_cat-core"/>
</dbReference>
<evidence type="ECO:0000313" key="2">
    <source>
        <dbReference type="EMBL" id="QNG53894.1"/>
    </source>
</evidence>
<dbReference type="InterPro" id="IPR024967">
    <property type="entry name" value="DNA-bd_IS481-type"/>
</dbReference>
<dbReference type="RefSeq" id="WP_185720719.1">
    <property type="nucleotide sequence ID" value="NZ_BAAAWI010000001.1"/>
</dbReference>
<proteinExistence type="predicted"/>
<dbReference type="InterPro" id="IPR009057">
    <property type="entry name" value="Homeodomain-like_sf"/>
</dbReference>
<feature type="domain" description="Integrase catalytic" evidence="1">
    <location>
        <begin position="129"/>
        <end position="318"/>
    </location>
</feature>
<dbReference type="NCBIfam" id="NF033577">
    <property type="entry name" value="transpos_IS481"/>
    <property type="match status" value="1"/>
</dbReference>
<sequence>MAHRNARLTVHGRKLLVDRVLSGRPVAHVVAEMGVSRPTGYKWVARYRAEGDAGLCDRPSRAHRIPHRTGTEVETQIIELRRARKLGPARIGPLLDMPASTVHAVLTRHGLSRLAWMDRPTDTVIRRYERDRPGELVHVDVKKLGRLRDGGGWKVHGRDSLVHRRARSGPRVGFDYVHAAIDDHTRIAYAEIHPDEKAGTCAGFLRRAAAALAEHGIDRIERVMTDNAMAYRRSAAWHDALAELGASARFTRRYRPQTNGKAERFNRTMLEEWAYQRPFTSNTDRAQALPGWLHTYNHHRGHTALGGLPPISRVNNPPGHYN</sequence>
<name>A0A7G7MM83_9PSEU</name>
<evidence type="ECO:0000259" key="1">
    <source>
        <dbReference type="PROSITE" id="PS50994"/>
    </source>
</evidence>
<dbReference type="InterPro" id="IPR012337">
    <property type="entry name" value="RNaseH-like_sf"/>
</dbReference>
<dbReference type="AlphaFoldDB" id="A0A7G7MM83"/>
<dbReference type="Proteomes" id="UP000515728">
    <property type="component" value="Chromosome"/>
</dbReference>
<dbReference type="Pfam" id="PF13683">
    <property type="entry name" value="rve_3"/>
    <property type="match status" value="1"/>
</dbReference>
<dbReference type="InterPro" id="IPR036397">
    <property type="entry name" value="RNaseH_sf"/>
</dbReference>
<dbReference type="PROSITE" id="PS50994">
    <property type="entry name" value="INTEGRASE"/>
    <property type="match status" value="1"/>
</dbReference>
<dbReference type="SUPFAM" id="SSF46689">
    <property type="entry name" value="Homeodomain-like"/>
    <property type="match status" value="1"/>
</dbReference>
<evidence type="ECO:0000313" key="3">
    <source>
        <dbReference type="Proteomes" id="UP000515728"/>
    </source>
</evidence>
<dbReference type="Gene3D" id="3.30.420.10">
    <property type="entry name" value="Ribonuclease H-like superfamily/Ribonuclease H"/>
    <property type="match status" value="1"/>
</dbReference>